<gene>
    <name evidence="2" type="ORF">KQX54_012161</name>
</gene>
<evidence type="ECO:0000313" key="2">
    <source>
        <dbReference type="EMBL" id="KAH0554667.1"/>
    </source>
</evidence>
<proteinExistence type="predicted"/>
<dbReference type="EMBL" id="JAHXZJ010001119">
    <property type="protein sequence ID" value="KAH0554667.1"/>
    <property type="molecule type" value="Genomic_DNA"/>
</dbReference>
<sequence>MYKVTLLLLLSIFLTAAKNCSETSSYKLYLTPDDPDGKKFIEDGWKKLVEYNRVDGAVNYNHSGLFKAQVRVEDNQRKYTILAYYVSENRDVKFSYCYLFVYPIREKPLFIDCYSTGPDFQNIEFGRFQWVFLNRTIIFGFCQVPRGIFKGAQVRVENDERHYTILVEYQKHDTWETTGIFREIFYAYIFYDTTKEDPLFVDGFEGYTEIKIRKGLGQMTVYNVPLSEAAGVWHVYKLSLNMYDPAIKCSRINRSLPYNGSNYTEIMESVSTITNKISTIVAEGNVNSPTFRHHVPLLGEVDVDNYAIGVDYGRYRVIWQSNNHGNTHLSTEGTWILTRERVQYQDLERFIDQSFRNWRLQKPAFSTPDANCPF</sequence>
<organism evidence="2 3">
    <name type="scientific">Cotesia glomerata</name>
    <name type="common">Lepidopteran parasitic wasp</name>
    <name type="synonym">Apanteles glomeratus</name>
    <dbReference type="NCBI Taxonomy" id="32391"/>
    <lineage>
        <taxon>Eukaryota</taxon>
        <taxon>Metazoa</taxon>
        <taxon>Ecdysozoa</taxon>
        <taxon>Arthropoda</taxon>
        <taxon>Hexapoda</taxon>
        <taxon>Insecta</taxon>
        <taxon>Pterygota</taxon>
        <taxon>Neoptera</taxon>
        <taxon>Endopterygota</taxon>
        <taxon>Hymenoptera</taxon>
        <taxon>Apocrita</taxon>
        <taxon>Ichneumonoidea</taxon>
        <taxon>Braconidae</taxon>
        <taxon>Microgastrinae</taxon>
        <taxon>Cotesia</taxon>
    </lineage>
</organism>
<evidence type="ECO:0000256" key="1">
    <source>
        <dbReference type="SAM" id="SignalP"/>
    </source>
</evidence>
<dbReference type="Proteomes" id="UP000826195">
    <property type="component" value="Unassembled WGS sequence"/>
</dbReference>
<dbReference type="InterPro" id="IPR012674">
    <property type="entry name" value="Calycin"/>
</dbReference>
<dbReference type="AlphaFoldDB" id="A0AAV7INE3"/>
<dbReference type="Gene3D" id="2.40.128.20">
    <property type="match status" value="1"/>
</dbReference>
<accession>A0AAV7INE3</accession>
<name>A0AAV7INE3_COTGL</name>
<comment type="caution">
    <text evidence="2">The sequence shown here is derived from an EMBL/GenBank/DDBJ whole genome shotgun (WGS) entry which is preliminary data.</text>
</comment>
<protein>
    <submittedName>
        <fullName evidence="2">Uncharacterized protein</fullName>
    </submittedName>
</protein>
<keyword evidence="1" id="KW-0732">Signal</keyword>
<feature type="signal peptide" evidence="1">
    <location>
        <begin position="1"/>
        <end position="17"/>
    </location>
</feature>
<feature type="chain" id="PRO_5043821015" evidence="1">
    <location>
        <begin position="18"/>
        <end position="374"/>
    </location>
</feature>
<reference evidence="2 3" key="1">
    <citation type="journal article" date="2021" name="J. Hered.">
        <title>A chromosome-level genome assembly of the parasitoid wasp, Cotesia glomerata (Hymenoptera: Braconidae).</title>
        <authorList>
            <person name="Pinto B.J."/>
            <person name="Weis J.J."/>
            <person name="Gamble T."/>
            <person name="Ode P.J."/>
            <person name="Paul R."/>
            <person name="Zaspel J.M."/>
        </authorList>
    </citation>
    <scope>NUCLEOTIDE SEQUENCE [LARGE SCALE GENOMIC DNA]</scope>
    <source>
        <strain evidence="2">CgM1</strain>
    </source>
</reference>
<dbReference type="SUPFAM" id="SSF50814">
    <property type="entry name" value="Lipocalins"/>
    <property type="match status" value="1"/>
</dbReference>
<evidence type="ECO:0000313" key="3">
    <source>
        <dbReference type="Proteomes" id="UP000826195"/>
    </source>
</evidence>
<keyword evidence="3" id="KW-1185">Reference proteome</keyword>